<dbReference type="InterPro" id="IPR016181">
    <property type="entry name" value="Acyl_CoA_acyltransferase"/>
</dbReference>
<dbReference type="EMBL" id="SUTG01000003">
    <property type="protein sequence ID" value="MBE6511744.1"/>
    <property type="molecule type" value="Genomic_DNA"/>
</dbReference>
<sequence>MIFQCKDEDIKKVLDYIGEDYGKCLYIFIDLKKFGLDDENFNVWIQYNENDICAIISEYFGGVQIYSKEQDLLLEEIADFIKEKDTHVLFAIKPIIDKLKPFLPDYQQETGTVGELLELKYPPNPKAYSAPIEELPEIVKIVAEDEGIGKPYGYDSLYEQYIQRKKENFGRNFVLRDDNNEIICHAGTYAELPELAVIGGVITSVPYRGKGFSKETLSSLCKELKDENKRIFSFFYIPSAEHMHYGVGFEKIEDWSKLFKD</sequence>
<dbReference type="PROSITE" id="PS51186">
    <property type="entry name" value="GNAT"/>
    <property type="match status" value="1"/>
</dbReference>
<evidence type="ECO:0000313" key="3">
    <source>
        <dbReference type="Proteomes" id="UP000732619"/>
    </source>
</evidence>
<accession>A0A8T3VJP4</accession>
<dbReference type="SUPFAM" id="SSF55729">
    <property type="entry name" value="Acyl-CoA N-acyltransferases (Nat)"/>
    <property type="match status" value="1"/>
</dbReference>
<reference evidence="2" key="1">
    <citation type="submission" date="2019-04" db="EMBL/GenBank/DDBJ databases">
        <title>Evolution of Biomass-Degrading Anaerobic Consortia Revealed by Metagenomics.</title>
        <authorList>
            <person name="Peng X."/>
        </authorList>
    </citation>
    <scope>NUCLEOTIDE SEQUENCE</scope>
    <source>
        <strain evidence="2">SIG14</strain>
    </source>
</reference>
<gene>
    <name evidence="2" type="ORF">E7Z75_01145</name>
</gene>
<dbReference type="AlphaFoldDB" id="A0A8T3VJP4"/>
<dbReference type="GO" id="GO:0016747">
    <property type="term" value="F:acyltransferase activity, transferring groups other than amino-acyl groups"/>
    <property type="evidence" value="ECO:0007669"/>
    <property type="project" value="InterPro"/>
</dbReference>
<comment type="caution">
    <text evidence="2">The sequence shown here is derived from an EMBL/GenBank/DDBJ whole genome shotgun (WGS) entry which is preliminary data.</text>
</comment>
<dbReference type="InterPro" id="IPR000182">
    <property type="entry name" value="GNAT_dom"/>
</dbReference>
<feature type="domain" description="N-acetyltransferase" evidence="1">
    <location>
        <begin position="125"/>
        <end position="261"/>
    </location>
</feature>
<dbReference type="Gene3D" id="3.40.630.30">
    <property type="match status" value="1"/>
</dbReference>
<name>A0A8T3VJP4_METOL</name>
<evidence type="ECO:0000313" key="2">
    <source>
        <dbReference type="EMBL" id="MBE6511744.1"/>
    </source>
</evidence>
<dbReference type="Proteomes" id="UP000732619">
    <property type="component" value="Unassembled WGS sequence"/>
</dbReference>
<proteinExistence type="predicted"/>
<organism evidence="2 3">
    <name type="scientific">Methanobrevibacter olleyae</name>
    <dbReference type="NCBI Taxonomy" id="294671"/>
    <lineage>
        <taxon>Archaea</taxon>
        <taxon>Methanobacteriati</taxon>
        <taxon>Methanobacteriota</taxon>
        <taxon>Methanomada group</taxon>
        <taxon>Methanobacteria</taxon>
        <taxon>Methanobacteriales</taxon>
        <taxon>Methanobacteriaceae</taxon>
        <taxon>Methanobrevibacter</taxon>
    </lineage>
</organism>
<protein>
    <recommendedName>
        <fullName evidence="1">N-acetyltransferase domain-containing protein</fullName>
    </recommendedName>
</protein>
<evidence type="ECO:0000259" key="1">
    <source>
        <dbReference type="PROSITE" id="PS51186"/>
    </source>
</evidence>